<evidence type="ECO:0000256" key="1">
    <source>
        <dbReference type="ARBA" id="ARBA00022741"/>
    </source>
</evidence>
<organism evidence="6 7">
    <name type="scientific">Alligator mississippiensis</name>
    <name type="common">American alligator</name>
    <dbReference type="NCBI Taxonomy" id="8496"/>
    <lineage>
        <taxon>Eukaryota</taxon>
        <taxon>Metazoa</taxon>
        <taxon>Chordata</taxon>
        <taxon>Craniata</taxon>
        <taxon>Vertebrata</taxon>
        <taxon>Euteleostomi</taxon>
        <taxon>Archelosauria</taxon>
        <taxon>Archosauria</taxon>
        <taxon>Crocodylia</taxon>
        <taxon>Alligatoridae</taxon>
        <taxon>Alligatorinae</taxon>
        <taxon>Alligator</taxon>
    </lineage>
</organism>
<dbReference type="GO" id="GO:0030335">
    <property type="term" value="P:positive regulation of cell migration"/>
    <property type="evidence" value="ECO:0007669"/>
    <property type="project" value="TreeGrafter"/>
</dbReference>
<dbReference type="InterPro" id="IPR000719">
    <property type="entry name" value="Prot_kinase_dom"/>
</dbReference>
<dbReference type="AlphaFoldDB" id="A0A151NW44"/>
<evidence type="ECO:0000313" key="6">
    <source>
        <dbReference type="EMBL" id="KYO41008.1"/>
    </source>
</evidence>
<gene>
    <name evidence="6" type="ORF">Y1Q_0020462</name>
</gene>
<sequence>MARHERALTGNPMGTGPSLSSASPTAETPALLNPTAQDSPRQSPSRGGSGAPPACALCSSIIPPVVVVLLGLSVAAAVLCRRRCRTSDKFPSQDDIRAAEAGAPQTQPFVGGCRQGAPRPLAGTAWFPLREARTSFKMWRHKQGLARVLQGVALMELIKDGKHGQFYRARLSTGSHRGHKLVTCKIGRRGLPAARVELEVRILTTLGHHKHILQLLDWNMEQEPYVLILEHAGLGTLRTFLRSRQEQLRSCGDLQALLTMVAYHISLGMKHIADKQASAGRWVHSSGEPTSLGELQDGGEQKARSRLAAHTLALACPHRCCIGT</sequence>
<keyword evidence="2" id="KW-0067">ATP-binding</keyword>
<feature type="region of interest" description="Disordered" evidence="4">
    <location>
        <begin position="1"/>
        <end position="50"/>
    </location>
</feature>
<name>A0A151NW44_ALLMI</name>
<dbReference type="GO" id="GO:0019838">
    <property type="term" value="F:growth factor binding"/>
    <property type="evidence" value="ECO:0007669"/>
    <property type="project" value="TreeGrafter"/>
</dbReference>
<dbReference type="GO" id="GO:0005886">
    <property type="term" value="C:plasma membrane"/>
    <property type="evidence" value="ECO:0007669"/>
    <property type="project" value="TreeGrafter"/>
</dbReference>
<dbReference type="GO" id="GO:0045766">
    <property type="term" value="P:positive regulation of angiogenesis"/>
    <property type="evidence" value="ECO:0007669"/>
    <property type="project" value="TreeGrafter"/>
</dbReference>
<dbReference type="GO" id="GO:0043235">
    <property type="term" value="C:receptor complex"/>
    <property type="evidence" value="ECO:0007669"/>
    <property type="project" value="TreeGrafter"/>
</dbReference>
<protein>
    <submittedName>
        <fullName evidence="6">Fibroblast growth factor receptor-like protein 1-like</fullName>
    </submittedName>
</protein>
<evidence type="ECO:0000256" key="3">
    <source>
        <dbReference type="ARBA" id="ARBA00023170"/>
    </source>
</evidence>
<dbReference type="GO" id="GO:0045446">
    <property type="term" value="P:endothelial cell differentiation"/>
    <property type="evidence" value="ECO:0007669"/>
    <property type="project" value="TreeGrafter"/>
</dbReference>
<evidence type="ECO:0000256" key="4">
    <source>
        <dbReference type="SAM" id="MobiDB-lite"/>
    </source>
</evidence>
<comment type="caution">
    <text evidence="6">The sequence shown here is derived from an EMBL/GenBank/DDBJ whole genome shotgun (WGS) entry which is preliminary data.</text>
</comment>
<dbReference type="Pfam" id="PF07714">
    <property type="entry name" value="PK_Tyr_Ser-Thr"/>
    <property type="match status" value="1"/>
</dbReference>
<dbReference type="PANTHER" id="PTHR24416:SF552">
    <property type="entry name" value="RECEPTOR PROTEIN-TYROSINE KINASE"/>
    <property type="match status" value="1"/>
</dbReference>
<keyword evidence="1" id="KW-0547">Nucleotide-binding</keyword>
<dbReference type="GO" id="GO:0016477">
    <property type="term" value="P:cell migration"/>
    <property type="evidence" value="ECO:0007669"/>
    <property type="project" value="TreeGrafter"/>
</dbReference>
<dbReference type="STRING" id="8496.A0A151NW44"/>
<proteinExistence type="predicted"/>
<dbReference type="EMBL" id="AKHW03001763">
    <property type="protein sequence ID" value="KYO41008.1"/>
    <property type="molecule type" value="Genomic_DNA"/>
</dbReference>
<dbReference type="GO" id="GO:0043408">
    <property type="term" value="P:regulation of MAPK cascade"/>
    <property type="evidence" value="ECO:0007669"/>
    <property type="project" value="TreeGrafter"/>
</dbReference>
<evidence type="ECO:0000313" key="7">
    <source>
        <dbReference type="Proteomes" id="UP000050525"/>
    </source>
</evidence>
<dbReference type="GO" id="GO:0005021">
    <property type="term" value="F:vascular endothelial growth factor receptor activity"/>
    <property type="evidence" value="ECO:0007669"/>
    <property type="project" value="TreeGrafter"/>
</dbReference>
<dbReference type="InterPro" id="IPR001245">
    <property type="entry name" value="Ser-Thr/Tyr_kinase_cat_dom"/>
</dbReference>
<keyword evidence="3" id="KW-0675">Receptor</keyword>
<dbReference type="InterPro" id="IPR050122">
    <property type="entry name" value="RTK"/>
</dbReference>
<dbReference type="Gene3D" id="1.10.510.10">
    <property type="entry name" value="Transferase(Phosphotransferase) domain 1"/>
    <property type="match status" value="1"/>
</dbReference>
<feature type="domain" description="Protein kinase" evidence="5">
    <location>
        <begin position="152"/>
        <end position="324"/>
    </location>
</feature>
<dbReference type="PANTHER" id="PTHR24416">
    <property type="entry name" value="TYROSINE-PROTEIN KINASE RECEPTOR"/>
    <property type="match status" value="1"/>
</dbReference>
<accession>A0A151NW44</accession>
<dbReference type="GO" id="GO:0005524">
    <property type="term" value="F:ATP binding"/>
    <property type="evidence" value="ECO:0007669"/>
    <property type="project" value="UniProtKB-KW"/>
</dbReference>
<evidence type="ECO:0000259" key="5">
    <source>
        <dbReference type="PROSITE" id="PS50011"/>
    </source>
</evidence>
<keyword evidence="7" id="KW-1185">Reference proteome</keyword>
<dbReference type="GO" id="GO:0001525">
    <property type="term" value="P:angiogenesis"/>
    <property type="evidence" value="ECO:0007669"/>
    <property type="project" value="TreeGrafter"/>
</dbReference>
<dbReference type="Proteomes" id="UP000050525">
    <property type="component" value="Unassembled WGS sequence"/>
</dbReference>
<reference evidence="6 7" key="1">
    <citation type="journal article" date="2012" name="Genome Biol.">
        <title>Sequencing three crocodilian genomes to illuminate the evolution of archosaurs and amniotes.</title>
        <authorList>
            <person name="St John J.A."/>
            <person name="Braun E.L."/>
            <person name="Isberg S.R."/>
            <person name="Miles L.G."/>
            <person name="Chong A.Y."/>
            <person name="Gongora J."/>
            <person name="Dalzell P."/>
            <person name="Moran C."/>
            <person name="Bed'hom B."/>
            <person name="Abzhanov A."/>
            <person name="Burgess S.C."/>
            <person name="Cooksey A.M."/>
            <person name="Castoe T.A."/>
            <person name="Crawford N.G."/>
            <person name="Densmore L.D."/>
            <person name="Drew J.C."/>
            <person name="Edwards S.V."/>
            <person name="Faircloth B.C."/>
            <person name="Fujita M.K."/>
            <person name="Greenwold M.J."/>
            <person name="Hoffmann F.G."/>
            <person name="Howard J.M."/>
            <person name="Iguchi T."/>
            <person name="Janes D.E."/>
            <person name="Khan S.Y."/>
            <person name="Kohno S."/>
            <person name="de Koning A.J."/>
            <person name="Lance S.L."/>
            <person name="McCarthy F.M."/>
            <person name="McCormack J.E."/>
            <person name="Merchant M.E."/>
            <person name="Peterson D.G."/>
            <person name="Pollock D.D."/>
            <person name="Pourmand N."/>
            <person name="Raney B.J."/>
            <person name="Roessler K.A."/>
            <person name="Sanford J.R."/>
            <person name="Sawyer R.H."/>
            <person name="Schmidt C.J."/>
            <person name="Triplett E.W."/>
            <person name="Tuberville T.D."/>
            <person name="Venegas-Anaya M."/>
            <person name="Howard J.T."/>
            <person name="Jarvis E.D."/>
            <person name="Guillette L.J.Jr."/>
            <person name="Glenn T.C."/>
            <person name="Green R.E."/>
            <person name="Ray D.A."/>
        </authorList>
    </citation>
    <scope>NUCLEOTIDE SEQUENCE [LARGE SCALE GENOMIC DNA]</scope>
    <source>
        <strain evidence="6">KSC_2009_1</strain>
    </source>
</reference>
<dbReference type="InterPro" id="IPR011009">
    <property type="entry name" value="Kinase-like_dom_sf"/>
</dbReference>
<feature type="compositionally biased region" description="Low complexity" evidence="4">
    <location>
        <begin position="39"/>
        <end position="50"/>
    </location>
</feature>
<dbReference type="SMART" id="SM00219">
    <property type="entry name" value="TyrKc"/>
    <property type="match status" value="1"/>
</dbReference>
<dbReference type="InterPro" id="IPR020635">
    <property type="entry name" value="Tyr_kinase_cat_dom"/>
</dbReference>
<dbReference type="SUPFAM" id="SSF56112">
    <property type="entry name" value="Protein kinase-like (PK-like)"/>
    <property type="match status" value="1"/>
</dbReference>
<dbReference type="PROSITE" id="PS50011">
    <property type="entry name" value="PROTEIN_KINASE_DOM"/>
    <property type="match status" value="1"/>
</dbReference>
<evidence type="ECO:0000256" key="2">
    <source>
        <dbReference type="ARBA" id="ARBA00022840"/>
    </source>
</evidence>
<feature type="compositionally biased region" description="Polar residues" evidence="4">
    <location>
        <begin position="17"/>
        <end position="26"/>
    </location>
</feature>